<feature type="transmembrane region" description="Helical" evidence="9">
    <location>
        <begin position="213"/>
        <end position="237"/>
    </location>
</feature>
<feature type="region of interest" description="Disordered" evidence="8">
    <location>
        <begin position="179"/>
        <end position="210"/>
    </location>
</feature>
<feature type="chain" id="PRO_5041944082" evidence="10">
    <location>
        <begin position="21"/>
        <end position="263"/>
    </location>
</feature>
<evidence type="ECO:0000256" key="3">
    <source>
        <dbReference type="ARBA" id="ARBA00022622"/>
    </source>
</evidence>
<proteinExistence type="predicted"/>
<dbReference type="Proteomes" id="UP001187682">
    <property type="component" value="Unassembled WGS sequence"/>
</dbReference>
<accession>A0AAE8N4W9</accession>
<feature type="domain" description="Copper acquisition factor BIM1-like" evidence="11">
    <location>
        <begin position="34"/>
        <end position="178"/>
    </location>
</feature>
<keyword evidence="4 10" id="KW-0732">Signal</keyword>
<dbReference type="InterPro" id="IPR046936">
    <property type="entry name" value="BIM1-like"/>
</dbReference>
<dbReference type="CDD" id="cd21176">
    <property type="entry name" value="LPMO_auxiliary-like"/>
    <property type="match status" value="1"/>
</dbReference>
<evidence type="ECO:0000256" key="10">
    <source>
        <dbReference type="SAM" id="SignalP"/>
    </source>
</evidence>
<evidence type="ECO:0000256" key="8">
    <source>
        <dbReference type="SAM" id="MobiDB-lite"/>
    </source>
</evidence>
<dbReference type="InterPro" id="IPR046530">
    <property type="entry name" value="BIM1-like_dom"/>
</dbReference>
<evidence type="ECO:0000256" key="1">
    <source>
        <dbReference type="ARBA" id="ARBA00004609"/>
    </source>
</evidence>
<feature type="signal peptide" evidence="10">
    <location>
        <begin position="1"/>
        <end position="20"/>
    </location>
</feature>
<dbReference type="GO" id="GO:0098552">
    <property type="term" value="C:side of membrane"/>
    <property type="evidence" value="ECO:0007669"/>
    <property type="project" value="UniProtKB-KW"/>
</dbReference>
<comment type="caution">
    <text evidence="12">The sequence shown here is derived from an EMBL/GenBank/DDBJ whole genome shotgun (WGS) entry which is preliminary data.</text>
</comment>
<dbReference type="EMBL" id="ONZQ02000015">
    <property type="protein sequence ID" value="SPO06366.1"/>
    <property type="molecule type" value="Genomic_DNA"/>
</dbReference>
<evidence type="ECO:0000256" key="5">
    <source>
        <dbReference type="ARBA" id="ARBA00023136"/>
    </source>
</evidence>
<reference evidence="12" key="1">
    <citation type="submission" date="2018-03" db="EMBL/GenBank/DDBJ databases">
        <authorList>
            <person name="Guldener U."/>
        </authorList>
    </citation>
    <scope>NUCLEOTIDE SEQUENCE</scope>
</reference>
<dbReference type="AlphaFoldDB" id="A0AAE8N4W9"/>
<name>A0AAE8N4W9_9PEZI</name>
<keyword evidence="9" id="KW-1133">Transmembrane helix</keyword>
<evidence type="ECO:0000256" key="6">
    <source>
        <dbReference type="ARBA" id="ARBA00023180"/>
    </source>
</evidence>
<evidence type="ECO:0000256" key="4">
    <source>
        <dbReference type="ARBA" id="ARBA00022729"/>
    </source>
</evidence>
<keyword evidence="5 9" id="KW-0472">Membrane</keyword>
<keyword evidence="9" id="KW-0812">Transmembrane</keyword>
<evidence type="ECO:0000313" key="13">
    <source>
        <dbReference type="Proteomes" id="UP001187682"/>
    </source>
</evidence>
<comment type="subcellular location">
    <subcellularLocation>
        <location evidence="1">Cell membrane</location>
        <topology evidence="1">Lipid-anchor</topology>
        <topology evidence="1">GPI-anchor</topology>
    </subcellularLocation>
</comment>
<keyword evidence="3" id="KW-0336">GPI-anchor</keyword>
<protein>
    <submittedName>
        <fullName evidence="12">Related to WSC2 Glucoamylase III (Alpha-1,4-glucan-glucosidase)</fullName>
    </submittedName>
</protein>
<organism evidence="12 13">
    <name type="scientific">Cephalotrichum gorgonifer</name>
    <dbReference type="NCBI Taxonomy" id="2041049"/>
    <lineage>
        <taxon>Eukaryota</taxon>
        <taxon>Fungi</taxon>
        <taxon>Dikarya</taxon>
        <taxon>Ascomycota</taxon>
        <taxon>Pezizomycotina</taxon>
        <taxon>Sordariomycetes</taxon>
        <taxon>Hypocreomycetidae</taxon>
        <taxon>Microascales</taxon>
        <taxon>Microascaceae</taxon>
        <taxon>Cephalotrichum</taxon>
    </lineage>
</organism>
<dbReference type="Pfam" id="PF20238">
    <property type="entry name" value="BIM1-like_dom"/>
    <property type="match status" value="1"/>
</dbReference>
<evidence type="ECO:0000259" key="11">
    <source>
        <dbReference type="Pfam" id="PF20238"/>
    </source>
</evidence>
<dbReference type="PANTHER" id="PTHR34992:SF5">
    <property type="entry name" value="ANCHORED PROTEIN, PUTATIVE (AFU_ORTHOLOGUE AFUA_6G02800)-RELATED"/>
    <property type="match status" value="1"/>
</dbReference>
<evidence type="ECO:0000256" key="2">
    <source>
        <dbReference type="ARBA" id="ARBA00022475"/>
    </source>
</evidence>
<evidence type="ECO:0000313" key="12">
    <source>
        <dbReference type="EMBL" id="SPO06366.1"/>
    </source>
</evidence>
<evidence type="ECO:0000256" key="7">
    <source>
        <dbReference type="ARBA" id="ARBA00023288"/>
    </source>
</evidence>
<dbReference type="GO" id="GO:0005886">
    <property type="term" value="C:plasma membrane"/>
    <property type="evidence" value="ECO:0007669"/>
    <property type="project" value="UniProtKB-SubCell"/>
</dbReference>
<keyword evidence="2" id="KW-1003">Cell membrane</keyword>
<keyword evidence="6" id="KW-0325">Glycoprotein</keyword>
<sequence>MRFTALISSASLALSHVAMAADEVHGSSELGNSMGPVDFLWPSSREWSADADNTAPCGSNKGPGDRTIFPISQGLVSLSIADAAYNVAFYIAVDDDPDAASDFQTQVVQDIAELDPGHQCYRLRNTPTVTAGTNATIQLQYWADYEGEKDNQKFYACADVTFVELSDFDIQAPCFNVTSEEFNPPASDSKPDADTETTSDKSSSGGGGLSKGATAGVAVGTIVGSLAIVGLVAWFMLRRRKAAHADAEAPATKSVDEVEEVSR</sequence>
<keyword evidence="13" id="KW-1185">Reference proteome</keyword>
<dbReference type="PANTHER" id="PTHR34992">
    <property type="entry name" value="HYPHAL ANASTAMOSIS-7 PROTEIN"/>
    <property type="match status" value="1"/>
</dbReference>
<evidence type="ECO:0000256" key="9">
    <source>
        <dbReference type="SAM" id="Phobius"/>
    </source>
</evidence>
<keyword evidence="7" id="KW-0449">Lipoprotein</keyword>
<gene>
    <name evidence="12" type="ORF">DNG_09055</name>
</gene>